<dbReference type="AlphaFoldDB" id="A0A6J4V6Y9"/>
<reference evidence="2" key="1">
    <citation type="submission" date="2020-02" db="EMBL/GenBank/DDBJ databases">
        <authorList>
            <person name="Meier V. D."/>
        </authorList>
    </citation>
    <scope>NUCLEOTIDE SEQUENCE</scope>
    <source>
        <strain evidence="2">AVDCRST_MAG88</strain>
    </source>
</reference>
<feature type="non-terminal residue" evidence="2">
    <location>
        <position position="30"/>
    </location>
</feature>
<dbReference type="InterPro" id="IPR007157">
    <property type="entry name" value="PspA_VIPP1"/>
</dbReference>
<comment type="similarity">
    <text evidence="1">Belongs to the PspA/Vipp/IM30 family.</text>
</comment>
<evidence type="ECO:0008006" key="3">
    <source>
        <dbReference type="Google" id="ProtNLM"/>
    </source>
</evidence>
<evidence type="ECO:0000256" key="1">
    <source>
        <dbReference type="ARBA" id="ARBA00043985"/>
    </source>
</evidence>
<evidence type="ECO:0000313" key="2">
    <source>
        <dbReference type="EMBL" id="CAA9570773.1"/>
    </source>
</evidence>
<sequence>MGIFDRVSRLVRANVNDALDGAEDPEKMLQ</sequence>
<accession>A0A6J4V6Y9</accession>
<dbReference type="Pfam" id="PF04012">
    <property type="entry name" value="PspA_IM30"/>
    <property type="match status" value="1"/>
</dbReference>
<name>A0A6J4V6Y9_9BACT</name>
<organism evidence="2">
    <name type="scientific">uncultured Thermomicrobiales bacterium</name>
    <dbReference type="NCBI Taxonomy" id="1645740"/>
    <lineage>
        <taxon>Bacteria</taxon>
        <taxon>Pseudomonadati</taxon>
        <taxon>Thermomicrobiota</taxon>
        <taxon>Thermomicrobia</taxon>
        <taxon>Thermomicrobiales</taxon>
        <taxon>environmental samples</taxon>
    </lineage>
</organism>
<gene>
    <name evidence="2" type="ORF">AVDCRST_MAG88-2309</name>
</gene>
<dbReference type="EMBL" id="CADCWM010000588">
    <property type="protein sequence ID" value="CAA9570773.1"/>
    <property type="molecule type" value="Genomic_DNA"/>
</dbReference>
<protein>
    <recommendedName>
        <fullName evidence="3">PspA/IM30 family protein</fullName>
    </recommendedName>
</protein>
<proteinExistence type="inferred from homology"/>